<proteinExistence type="predicted"/>
<protein>
    <submittedName>
        <fullName evidence="1">Uncharacterized protein</fullName>
    </submittedName>
</protein>
<sequence>MTDWASASPRFGEKATLTADTRYHVNGTPDGRKVTVWQVSVPVDPAREAVSFTTSPTPNLKIFTLSARA</sequence>
<dbReference type="EMBL" id="SMKP01000017">
    <property type="protein sequence ID" value="TDD23560.1"/>
    <property type="molecule type" value="Genomic_DNA"/>
</dbReference>
<dbReference type="OrthoDB" id="9804511at2"/>
<accession>A0A4R4X0B6</accession>
<dbReference type="Proteomes" id="UP000294543">
    <property type="component" value="Unassembled WGS sequence"/>
</dbReference>
<name>A0A4R4X0B6_9ACTN</name>
<dbReference type="RefSeq" id="WP_132506562.1">
    <property type="nucleotide sequence ID" value="NZ_SMKP01000017.1"/>
</dbReference>
<gene>
    <name evidence="1" type="ORF">E1294_08665</name>
</gene>
<evidence type="ECO:0000313" key="2">
    <source>
        <dbReference type="Proteomes" id="UP000294543"/>
    </source>
</evidence>
<evidence type="ECO:0000313" key="1">
    <source>
        <dbReference type="EMBL" id="TDD23560.1"/>
    </source>
</evidence>
<organism evidence="1 2">
    <name type="scientific">Nonomuraea diastatica</name>
    <dbReference type="NCBI Taxonomy" id="1848329"/>
    <lineage>
        <taxon>Bacteria</taxon>
        <taxon>Bacillati</taxon>
        <taxon>Actinomycetota</taxon>
        <taxon>Actinomycetes</taxon>
        <taxon>Streptosporangiales</taxon>
        <taxon>Streptosporangiaceae</taxon>
        <taxon>Nonomuraea</taxon>
    </lineage>
</organism>
<comment type="caution">
    <text evidence="1">The sequence shown here is derived from an EMBL/GenBank/DDBJ whole genome shotgun (WGS) entry which is preliminary data.</text>
</comment>
<reference evidence="1 2" key="1">
    <citation type="submission" date="2019-03" db="EMBL/GenBank/DDBJ databases">
        <title>Draft genome sequences of novel Actinobacteria.</title>
        <authorList>
            <person name="Sahin N."/>
            <person name="Ay H."/>
            <person name="Saygin H."/>
        </authorList>
    </citation>
    <scope>NUCLEOTIDE SEQUENCE [LARGE SCALE GENOMIC DNA]</scope>
    <source>
        <strain evidence="1 2">KC712</strain>
    </source>
</reference>
<keyword evidence="2" id="KW-1185">Reference proteome</keyword>
<dbReference type="AlphaFoldDB" id="A0A4R4X0B6"/>